<dbReference type="PANTHER" id="PTHR37423:SF2">
    <property type="entry name" value="MEMBRANE-BOUND LYTIC MUREIN TRANSGLYCOSYLASE C"/>
    <property type="match status" value="1"/>
</dbReference>
<protein>
    <submittedName>
        <fullName evidence="4">Lytic transglycosylase, catalytic</fullName>
    </submittedName>
</protein>
<gene>
    <name evidence="4" type="ordered locus">Ping_0367</name>
</gene>
<name>A1SRW4_PSYIN</name>
<keyword evidence="5" id="KW-1185">Reference proteome</keyword>
<dbReference type="Pfam" id="PF01464">
    <property type="entry name" value="SLT"/>
    <property type="match status" value="1"/>
</dbReference>
<dbReference type="CAZy" id="GH23">
    <property type="family name" value="Glycoside Hydrolase Family 23"/>
</dbReference>
<dbReference type="Gene3D" id="1.10.530.10">
    <property type="match status" value="1"/>
</dbReference>
<dbReference type="PANTHER" id="PTHR37423">
    <property type="entry name" value="SOLUBLE LYTIC MUREIN TRANSGLYCOSYLASE-RELATED"/>
    <property type="match status" value="1"/>
</dbReference>
<accession>A1SRW4</accession>
<evidence type="ECO:0000256" key="2">
    <source>
        <dbReference type="SAM" id="SignalP"/>
    </source>
</evidence>
<dbReference type="InterPro" id="IPR008258">
    <property type="entry name" value="Transglycosylase_SLT_dom_1"/>
</dbReference>
<evidence type="ECO:0000259" key="3">
    <source>
        <dbReference type="Pfam" id="PF01464"/>
    </source>
</evidence>
<dbReference type="Proteomes" id="UP000000639">
    <property type="component" value="Chromosome"/>
</dbReference>
<feature type="signal peptide" evidence="2">
    <location>
        <begin position="1"/>
        <end position="28"/>
    </location>
</feature>
<evidence type="ECO:0000313" key="5">
    <source>
        <dbReference type="Proteomes" id="UP000000639"/>
    </source>
</evidence>
<dbReference type="InterPro" id="IPR023346">
    <property type="entry name" value="Lysozyme-like_dom_sf"/>
</dbReference>
<organism evidence="4 5">
    <name type="scientific">Psychromonas ingrahamii (strain DSM 17664 / CCUG 51855 / 37)</name>
    <dbReference type="NCBI Taxonomy" id="357804"/>
    <lineage>
        <taxon>Bacteria</taxon>
        <taxon>Pseudomonadati</taxon>
        <taxon>Pseudomonadota</taxon>
        <taxon>Gammaproteobacteria</taxon>
        <taxon>Alteromonadales</taxon>
        <taxon>Psychromonadaceae</taxon>
        <taxon>Psychromonas</taxon>
    </lineage>
</organism>
<evidence type="ECO:0000313" key="4">
    <source>
        <dbReference type="EMBL" id="ABM02229.1"/>
    </source>
</evidence>
<dbReference type="eggNOG" id="COG0741">
    <property type="taxonomic scope" value="Bacteria"/>
</dbReference>
<dbReference type="OrthoDB" id="92254at2"/>
<dbReference type="EMBL" id="CP000510">
    <property type="protein sequence ID" value="ABM02229.1"/>
    <property type="molecule type" value="Genomic_DNA"/>
</dbReference>
<keyword evidence="2" id="KW-0732">Signal</keyword>
<dbReference type="HOGENOM" id="CLU_065765_1_2_6"/>
<reference evidence="4 5" key="1">
    <citation type="submission" date="2007-01" db="EMBL/GenBank/DDBJ databases">
        <title>Complete sequence of Psychromonas ingrahamii 37.</title>
        <authorList>
            <consortium name="US DOE Joint Genome Institute"/>
            <person name="Copeland A."/>
            <person name="Lucas S."/>
            <person name="Lapidus A."/>
            <person name="Barry K."/>
            <person name="Detter J.C."/>
            <person name="Glavina del Rio T."/>
            <person name="Hammon N."/>
            <person name="Israni S."/>
            <person name="Dalin E."/>
            <person name="Tice H."/>
            <person name="Pitluck S."/>
            <person name="Thompson L.S."/>
            <person name="Brettin T."/>
            <person name="Bruce D."/>
            <person name="Han C."/>
            <person name="Tapia R."/>
            <person name="Schmutz J."/>
            <person name="Larimer F."/>
            <person name="Land M."/>
            <person name="Hauser L."/>
            <person name="Kyrpides N."/>
            <person name="Ivanova N."/>
            <person name="Staley J."/>
            <person name="Richardson P."/>
        </authorList>
    </citation>
    <scope>NUCLEOTIDE SEQUENCE [LARGE SCALE GENOMIC DNA]</scope>
    <source>
        <strain evidence="4 5">37</strain>
    </source>
</reference>
<comment type="similarity">
    <text evidence="1">Belongs to the transglycosylase Slt family.</text>
</comment>
<dbReference type="STRING" id="357804.Ping_0367"/>
<sequence length="215" mass="24807">MKQLKYIQKWKILLSLLVSLLLTNNVCADVYRMIDKEGNQHFAERKVDSTYHLILKSDSNTSSNSFNTQKRKNVTVVRVPRNKTLQKKYHPLILQAANLYHLEPSFIHAVITAESSYQYNAVSSAGAQGLMQLMPETALRFGVNDPFDPKQSIHAGTEYLYTLLQEFKSKELALAAYNAGEGTVRRYNKTIPPYPETEHYINKVMGFYWYYRNSL</sequence>
<dbReference type="RefSeq" id="WP_011768788.1">
    <property type="nucleotide sequence ID" value="NC_008709.1"/>
</dbReference>
<dbReference type="KEGG" id="pin:Ping_0367"/>
<proteinExistence type="inferred from homology"/>
<feature type="domain" description="Transglycosylase SLT" evidence="3">
    <location>
        <begin position="92"/>
        <end position="189"/>
    </location>
</feature>
<evidence type="ECO:0000256" key="1">
    <source>
        <dbReference type="ARBA" id="ARBA00007734"/>
    </source>
</evidence>
<feature type="chain" id="PRO_5002636997" evidence="2">
    <location>
        <begin position="29"/>
        <end position="215"/>
    </location>
</feature>
<dbReference type="SUPFAM" id="SSF53955">
    <property type="entry name" value="Lysozyme-like"/>
    <property type="match status" value="1"/>
</dbReference>
<dbReference type="CDD" id="cd00254">
    <property type="entry name" value="LT-like"/>
    <property type="match status" value="1"/>
</dbReference>
<dbReference type="AlphaFoldDB" id="A1SRW4"/>